<name>A0A2N0P146_9GLOM</name>
<feature type="compositionally biased region" description="Basic and acidic residues" evidence="1">
    <location>
        <begin position="143"/>
        <end position="161"/>
    </location>
</feature>
<dbReference type="EMBL" id="LLXJ01001839">
    <property type="protein sequence ID" value="PKC00548.1"/>
    <property type="molecule type" value="Genomic_DNA"/>
</dbReference>
<reference evidence="2 3" key="1">
    <citation type="submission" date="2016-04" db="EMBL/GenBank/DDBJ databases">
        <title>Genome analyses suggest a sexual origin of heterokaryosis in a supposedly ancient asexual fungus.</title>
        <authorList>
            <person name="Ropars J."/>
            <person name="Sedzielewska K."/>
            <person name="Noel J."/>
            <person name="Charron P."/>
            <person name="Farinelli L."/>
            <person name="Marton T."/>
            <person name="Kruger M."/>
            <person name="Pelin A."/>
            <person name="Brachmann A."/>
            <person name="Corradi N."/>
        </authorList>
    </citation>
    <scope>NUCLEOTIDE SEQUENCE [LARGE SCALE GENOMIC DNA]</scope>
    <source>
        <strain evidence="2 3">A5</strain>
    </source>
</reference>
<evidence type="ECO:0000313" key="3">
    <source>
        <dbReference type="Proteomes" id="UP000232722"/>
    </source>
</evidence>
<gene>
    <name evidence="2" type="ORF">RhiirA5_505124</name>
</gene>
<reference evidence="2 3" key="2">
    <citation type="submission" date="2017-09" db="EMBL/GenBank/DDBJ databases">
        <title>Extensive intraspecific genome diversity in a model arbuscular mycorrhizal fungus.</title>
        <authorList>
            <person name="Chen E.C."/>
            <person name="Morin E."/>
            <person name="Beaudet D."/>
            <person name="Noel J."/>
            <person name="Ndikumana S."/>
            <person name="Charron P."/>
            <person name="St-Onge C."/>
            <person name="Giorgi J."/>
            <person name="Grigoriev I.V."/>
            <person name="Roux C."/>
            <person name="Martin F.M."/>
            <person name="Corradi N."/>
        </authorList>
    </citation>
    <scope>NUCLEOTIDE SEQUENCE [LARGE SCALE GENOMIC DNA]</scope>
    <source>
        <strain evidence="2 3">A5</strain>
    </source>
</reference>
<dbReference type="VEuPathDB" id="FungiDB:RhiirFUN_022231"/>
<dbReference type="Proteomes" id="UP000232722">
    <property type="component" value="Unassembled WGS sequence"/>
</dbReference>
<accession>A0A2N0P146</accession>
<feature type="region of interest" description="Disordered" evidence="1">
    <location>
        <begin position="142"/>
        <end position="161"/>
    </location>
</feature>
<organism evidence="2 3">
    <name type="scientific">Rhizophagus irregularis</name>
    <dbReference type="NCBI Taxonomy" id="588596"/>
    <lineage>
        <taxon>Eukaryota</taxon>
        <taxon>Fungi</taxon>
        <taxon>Fungi incertae sedis</taxon>
        <taxon>Mucoromycota</taxon>
        <taxon>Glomeromycotina</taxon>
        <taxon>Glomeromycetes</taxon>
        <taxon>Glomerales</taxon>
        <taxon>Glomeraceae</taxon>
        <taxon>Rhizophagus</taxon>
    </lineage>
</organism>
<comment type="caution">
    <text evidence="2">The sequence shown here is derived from an EMBL/GenBank/DDBJ whole genome shotgun (WGS) entry which is preliminary data.</text>
</comment>
<sequence>MIGKEKMEIAEETNEEREERLARDRERKRKARRDQRGARAKETPNQIAVRLSQKKSIMRQKYAFQLSAVVVMFEDDPKTIWIQSVGNEGTNVCELKEFSSFSFSSSSSGKVCNIHHQYRYHDRIYCLPSANEELALLFPDEQENPKNLDPSSEHNEVSPVEEFHTPGYSPTFILGGASSEGRVFVRQNLEKGQLIVQDTGFNAKRYSHSKVLRYDEGLRGTIQYWIRRRAELDKVSENDFLCILRRYALARPPM</sequence>
<feature type="region of interest" description="Disordered" evidence="1">
    <location>
        <begin position="1"/>
        <end position="44"/>
    </location>
</feature>
<evidence type="ECO:0000256" key="1">
    <source>
        <dbReference type="SAM" id="MobiDB-lite"/>
    </source>
</evidence>
<dbReference type="AlphaFoldDB" id="A0A2N0P146"/>
<proteinExistence type="predicted"/>
<protein>
    <submittedName>
        <fullName evidence="2">Uncharacterized protein</fullName>
    </submittedName>
</protein>
<evidence type="ECO:0000313" key="2">
    <source>
        <dbReference type="EMBL" id="PKC00548.1"/>
    </source>
</evidence>
<dbReference type="VEuPathDB" id="FungiDB:RhiirA1_539913"/>
<dbReference type="VEuPathDB" id="FungiDB:FUN_012157"/>